<dbReference type="PROSITE" id="PS00028">
    <property type="entry name" value="ZINC_FINGER_C2H2_1"/>
    <property type="match status" value="1"/>
</dbReference>
<evidence type="ECO:0000313" key="4">
    <source>
        <dbReference type="Proteomes" id="UP000030710"/>
    </source>
</evidence>
<dbReference type="STRING" id="1238425.J07HQW2_01512"/>
<feature type="domain" description="C2H2-type" evidence="2">
    <location>
        <begin position="12"/>
        <end position="33"/>
    </location>
</feature>
<dbReference type="HOGENOM" id="CLU_168011_1_0_2"/>
<keyword evidence="1" id="KW-0812">Transmembrane</keyword>
<keyword evidence="1" id="KW-1133">Transmembrane helix</keyword>
<dbReference type="Proteomes" id="UP000030710">
    <property type="component" value="Unassembled WGS sequence"/>
</dbReference>
<keyword evidence="1" id="KW-0472">Membrane</keyword>
<dbReference type="RefSeq" id="WP_021054556.1">
    <property type="nucleotide sequence ID" value="NZ_KE356561.1"/>
</dbReference>
<protein>
    <recommendedName>
        <fullName evidence="2">C2H2-type domain-containing protein</fullName>
    </recommendedName>
</protein>
<reference evidence="3 4" key="1">
    <citation type="journal article" date="2013" name="PLoS ONE">
        <title>Assembly-driven community genomics of a hypersaline microbial ecosystem.</title>
        <authorList>
            <person name="Podell S."/>
            <person name="Ugalde J.A."/>
            <person name="Narasingarao P."/>
            <person name="Banfield J.F."/>
            <person name="Heidelberg K.B."/>
            <person name="Allen E.E."/>
        </authorList>
    </citation>
    <scope>NUCLEOTIDE SEQUENCE [LARGE SCALE GENOMIC DNA]</scope>
    <source>
        <strain evidence="4">J07HQW2</strain>
    </source>
</reference>
<accession>U1PMU9</accession>
<evidence type="ECO:0000256" key="1">
    <source>
        <dbReference type="SAM" id="Phobius"/>
    </source>
</evidence>
<evidence type="ECO:0000313" key="3">
    <source>
        <dbReference type="EMBL" id="ERG95067.1"/>
    </source>
</evidence>
<feature type="transmembrane region" description="Helical" evidence="1">
    <location>
        <begin position="63"/>
        <end position="81"/>
    </location>
</feature>
<evidence type="ECO:0000259" key="2">
    <source>
        <dbReference type="PROSITE" id="PS00028"/>
    </source>
</evidence>
<dbReference type="eggNOG" id="arCOG04510">
    <property type="taxonomic scope" value="Archaea"/>
</dbReference>
<name>U1PMU9_9EURY</name>
<proteinExistence type="predicted"/>
<sequence>MSQDAPDSKYICDVCGRHFYTADNHILHRGIRHPAVMTKDEQNAYREAYSTEEAAIRSFRIRALGVLVVLYFGFLFLYVLYAS</sequence>
<dbReference type="EMBL" id="KE356561">
    <property type="protein sequence ID" value="ERG95067.1"/>
    <property type="molecule type" value="Genomic_DNA"/>
</dbReference>
<gene>
    <name evidence="3" type="ORF">J07HQW2_01512</name>
</gene>
<organism evidence="3 4">
    <name type="scientific">Haloquadratum walsbyi J07HQW2</name>
    <dbReference type="NCBI Taxonomy" id="1238425"/>
    <lineage>
        <taxon>Archaea</taxon>
        <taxon>Methanobacteriati</taxon>
        <taxon>Methanobacteriota</taxon>
        <taxon>Stenosarchaea group</taxon>
        <taxon>Halobacteria</taxon>
        <taxon>Halobacteriales</taxon>
        <taxon>Haloferacaceae</taxon>
        <taxon>Haloquadratum</taxon>
    </lineage>
</organism>
<dbReference type="InterPro" id="IPR013087">
    <property type="entry name" value="Znf_C2H2_type"/>
</dbReference>
<dbReference type="AlphaFoldDB" id="U1PMU9"/>